<dbReference type="PANTHER" id="PTHR39369:SF6">
    <property type="entry name" value="LIN-24 (TWENTY-FOUR) LIKE"/>
    <property type="match status" value="1"/>
</dbReference>
<dbReference type="OrthoDB" id="9977517at2759"/>
<evidence type="ECO:0000313" key="1">
    <source>
        <dbReference type="EMBL" id="CAH1798688.1"/>
    </source>
</evidence>
<dbReference type="EMBL" id="CAIIXF020000011">
    <property type="protein sequence ID" value="CAH1798688.1"/>
    <property type="molecule type" value="Genomic_DNA"/>
</dbReference>
<accession>A0A8J1XJU7</accession>
<name>A0A8J1XJU7_OWEFU</name>
<dbReference type="AlphaFoldDB" id="A0A8J1XJU7"/>
<dbReference type="PANTHER" id="PTHR39369">
    <property type="entry name" value="LIN-24 (TWENTY-FOUR) LIKE"/>
    <property type="match status" value="1"/>
</dbReference>
<keyword evidence="2" id="KW-1185">Reference proteome</keyword>
<protein>
    <submittedName>
        <fullName evidence="1">Uncharacterized protein</fullName>
    </submittedName>
</protein>
<dbReference type="Proteomes" id="UP000749559">
    <property type="component" value="Unassembled WGS sequence"/>
</dbReference>
<dbReference type="CDD" id="cd20237">
    <property type="entry name" value="PFM_LIN24-like"/>
    <property type="match status" value="1"/>
</dbReference>
<sequence>MPEGSQSVVDIEGLIQAWAWDMFDRTKTKDQAKIPKDYLEMTVDYKRVKFMNDPPEFTEEQRAGVPKAKILFKTHFVNNTDQTQEYSFKTERSTTSVCELEIENGYTLGQEVNITLKTPCEVFEANAGFSREISVNRAENHAIEETLTWGVDSNIKVPKHFKTIAELVVSESQYSGRFKMRNRMEGKVHVSITNKRDNNSFLRSIDGNIAEIIRREVENGLHGFKVEGRTVTCNTVGICKFHFAVEQRIKLTEMAIEEEDL</sequence>
<organism evidence="1 2">
    <name type="scientific">Owenia fusiformis</name>
    <name type="common">Polychaete worm</name>
    <dbReference type="NCBI Taxonomy" id="6347"/>
    <lineage>
        <taxon>Eukaryota</taxon>
        <taxon>Metazoa</taxon>
        <taxon>Spiralia</taxon>
        <taxon>Lophotrochozoa</taxon>
        <taxon>Annelida</taxon>
        <taxon>Polychaeta</taxon>
        <taxon>Sedentaria</taxon>
        <taxon>Canalipalpata</taxon>
        <taxon>Sabellida</taxon>
        <taxon>Oweniida</taxon>
        <taxon>Oweniidae</taxon>
        <taxon>Owenia</taxon>
    </lineage>
</organism>
<proteinExistence type="predicted"/>
<dbReference type="Gene3D" id="2.170.15.10">
    <property type="entry name" value="Proaerolysin, chain A, domain 3"/>
    <property type="match status" value="1"/>
</dbReference>
<evidence type="ECO:0000313" key="2">
    <source>
        <dbReference type="Proteomes" id="UP000749559"/>
    </source>
</evidence>
<gene>
    <name evidence="1" type="ORF">OFUS_LOCUS22799</name>
</gene>
<comment type="caution">
    <text evidence="1">The sequence shown here is derived from an EMBL/GenBank/DDBJ whole genome shotgun (WGS) entry which is preliminary data.</text>
</comment>
<dbReference type="SUPFAM" id="SSF56973">
    <property type="entry name" value="Aerolisin/ETX pore-forming domain"/>
    <property type="match status" value="1"/>
</dbReference>
<reference evidence="1" key="1">
    <citation type="submission" date="2022-03" db="EMBL/GenBank/DDBJ databases">
        <authorList>
            <person name="Martin C."/>
        </authorList>
    </citation>
    <scope>NUCLEOTIDE SEQUENCE</scope>
</reference>